<reference evidence="2" key="1">
    <citation type="submission" date="2022-07" db="EMBL/GenBank/DDBJ databases">
        <title>Sphingomonas sp. nov., a novel bacterium isolated from the north slope of the Mount Everest.</title>
        <authorList>
            <person name="Cui X."/>
            <person name="Liu Y."/>
        </authorList>
    </citation>
    <scope>NUCLEOTIDE SEQUENCE</scope>
    <source>
        <strain evidence="2">S5-59</strain>
    </source>
</reference>
<dbReference type="RefSeq" id="WP_256507712.1">
    <property type="nucleotide sequence ID" value="NZ_CP101740.1"/>
</dbReference>
<keyword evidence="1" id="KW-0812">Transmembrane</keyword>
<proteinExistence type="predicted"/>
<evidence type="ECO:0000313" key="2">
    <source>
        <dbReference type="EMBL" id="UUL83877.1"/>
    </source>
</evidence>
<evidence type="ECO:0000256" key="1">
    <source>
        <dbReference type="SAM" id="Phobius"/>
    </source>
</evidence>
<accession>A0ABY5LAT9</accession>
<evidence type="ECO:0000313" key="3">
    <source>
        <dbReference type="Proteomes" id="UP001058533"/>
    </source>
</evidence>
<keyword evidence="1" id="KW-0472">Membrane</keyword>
<keyword evidence="3" id="KW-1185">Reference proteome</keyword>
<dbReference type="Proteomes" id="UP001058533">
    <property type="component" value="Chromosome"/>
</dbReference>
<name>A0ABY5LAT9_9SPHN</name>
<feature type="transmembrane region" description="Helical" evidence="1">
    <location>
        <begin position="43"/>
        <end position="64"/>
    </location>
</feature>
<sequence>MQAWFWTHKAWAAVAALLAVAVWAGVAEHRRTRRADWDRVGMVYWPSVQMFALIGAFIGALLAIRG</sequence>
<protein>
    <submittedName>
        <fullName evidence="2">Uncharacterized protein</fullName>
    </submittedName>
</protein>
<organism evidence="2 3">
    <name type="scientific">Sphingomonas qomolangmaensis</name>
    <dbReference type="NCBI Taxonomy" id="2918765"/>
    <lineage>
        <taxon>Bacteria</taxon>
        <taxon>Pseudomonadati</taxon>
        <taxon>Pseudomonadota</taxon>
        <taxon>Alphaproteobacteria</taxon>
        <taxon>Sphingomonadales</taxon>
        <taxon>Sphingomonadaceae</taxon>
        <taxon>Sphingomonas</taxon>
    </lineage>
</organism>
<gene>
    <name evidence="2" type="ORF">NMP03_06695</name>
</gene>
<dbReference type="EMBL" id="CP101740">
    <property type="protein sequence ID" value="UUL83877.1"/>
    <property type="molecule type" value="Genomic_DNA"/>
</dbReference>
<keyword evidence="1" id="KW-1133">Transmembrane helix</keyword>